<sequence>MITAITPPPDAVPAMGSLRVRTLHLAPDCTIAAVPPGTEAPVTPNGACPRASEPAMANGSDASAPDAVR</sequence>
<evidence type="ECO:0000313" key="3">
    <source>
        <dbReference type="Proteomes" id="UP001194469"/>
    </source>
</evidence>
<feature type="region of interest" description="Disordered" evidence="1">
    <location>
        <begin position="35"/>
        <end position="69"/>
    </location>
</feature>
<name>A0ABS0J3D5_9BACT</name>
<evidence type="ECO:0000313" key="2">
    <source>
        <dbReference type="EMBL" id="MBG3876940.1"/>
    </source>
</evidence>
<organism evidence="2 3">
    <name type="scientific">Nitratidesulfovibrio oxamicus</name>
    <dbReference type="NCBI Taxonomy" id="32016"/>
    <lineage>
        <taxon>Bacteria</taxon>
        <taxon>Pseudomonadati</taxon>
        <taxon>Thermodesulfobacteriota</taxon>
        <taxon>Desulfovibrionia</taxon>
        <taxon>Desulfovibrionales</taxon>
        <taxon>Desulfovibrionaceae</taxon>
        <taxon>Nitratidesulfovibrio</taxon>
    </lineage>
</organism>
<proteinExistence type="predicted"/>
<dbReference type="Proteomes" id="UP001194469">
    <property type="component" value="Unassembled WGS sequence"/>
</dbReference>
<keyword evidence="3" id="KW-1185">Reference proteome</keyword>
<reference evidence="2 3" key="1">
    <citation type="submission" date="2019-08" db="EMBL/GenBank/DDBJ databases">
        <authorList>
            <person name="Luo N."/>
        </authorList>
    </citation>
    <scope>NUCLEOTIDE SEQUENCE [LARGE SCALE GENOMIC DNA]</scope>
    <source>
        <strain evidence="2 3">NCIMB 9442</strain>
    </source>
</reference>
<dbReference type="EMBL" id="VRYY01000195">
    <property type="protein sequence ID" value="MBG3876940.1"/>
    <property type="molecule type" value="Genomic_DNA"/>
</dbReference>
<comment type="caution">
    <text evidence="2">The sequence shown here is derived from an EMBL/GenBank/DDBJ whole genome shotgun (WGS) entry which is preliminary data.</text>
</comment>
<evidence type="ECO:0000256" key="1">
    <source>
        <dbReference type="SAM" id="MobiDB-lite"/>
    </source>
</evidence>
<feature type="non-terminal residue" evidence="2">
    <location>
        <position position="69"/>
    </location>
</feature>
<protein>
    <submittedName>
        <fullName evidence="2">Uncharacterized protein</fullName>
    </submittedName>
</protein>
<accession>A0ABS0J3D5</accession>
<gene>
    <name evidence="2" type="ORF">FVW20_07920</name>
</gene>